<sequence length="68" mass="7956">MSTFFSVEYMNIFVCLKNINTSLQWSQYCIILQLQLPTPVSKRVYNTIILYCIAGVIHPHQNGKEKNY</sequence>
<organism evidence="1 2">
    <name type="scientific">Aphis craccivora</name>
    <name type="common">Cowpea aphid</name>
    <dbReference type="NCBI Taxonomy" id="307492"/>
    <lineage>
        <taxon>Eukaryota</taxon>
        <taxon>Metazoa</taxon>
        <taxon>Ecdysozoa</taxon>
        <taxon>Arthropoda</taxon>
        <taxon>Hexapoda</taxon>
        <taxon>Insecta</taxon>
        <taxon>Pterygota</taxon>
        <taxon>Neoptera</taxon>
        <taxon>Paraneoptera</taxon>
        <taxon>Hemiptera</taxon>
        <taxon>Sternorrhyncha</taxon>
        <taxon>Aphidomorpha</taxon>
        <taxon>Aphidoidea</taxon>
        <taxon>Aphididae</taxon>
        <taxon>Aphidini</taxon>
        <taxon>Aphis</taxon>
        <taxon>Aphis</taxon>
    </lineage>
</organism>
<reference evidence="1 2" key="1">
    <citation type="submission" date="2019-08" db="EMBL/GenBank/DDBJ databases">
        <title>Whole genome of Aphis craccivora.</title>
        <authorList>
            <person name="Voronova N.V."/>
            <person name="Shulinski R.S."/>
            <person name="Bandarenka Y.V."/>
            <person name="Zhorov D.G."/>
            <person name="Warner D."/>
        </authorList>
    </citation>
    <scope>NUCLEOTIDE SEQUENCE [LARGE SCALE GENOMIC DNA]</scope>
    <source>
        <strain evidence="1">180601</strain>
        <tissue evidence="1">Whole Body</tissue>
    </source>
</reference>
<accession>A0A6G0Z152</accession>
<evidence type="ECO:0000313" key="2">
    <source>
        <dbReference type="Proteomes" id="UP000478052"/>
    </source>
</evidence>
<dbReference type="AlphaFoldDB" id="A0A6G0Z152"/>
<dbReference type="EMBL" id="VUJU01001717">
    <property type="protein sequence ID" value="KAF0764109.1"/>
    <property type="molecule type" value="Genomic_DNA"/>
</dbReference>
<comment type="caution">
    <text evidence="1">The sequence shown here is derived from an EMBL/GenBank/DDBJ whole genome shotgun (WGS) entry which is preliminary data.</text>
</comment>
<dbReference type="Proteomes" id="UP000478052">
    <property type="component" value="Unassembled WGS sequence"/>
</dbReference>
<keyword evidence="2" id="KW-1185">Reference proteome</keyword>
<gene>
    <name evidence="1" type="ORF">FWK35_00013538</name>
</gene>
<evidence type="ECO:0000313" key="1">
    <source>
        <dbReference type="EMBL" id="KAF0764109.1"/>
    </source>
</evidence>
<protein>
    <submittedName>
        <fullName evidence="1">Uncharacterized protein</fullName>
    </submittedName>
</protein>
<name>A0A6G0Z152_APHCR</name>
<proteinExistence type="predicted"/>